<protein>
    <submittedName>
        <fullName evidence="2">Primosomal protein N</fullName>
        <ecNumber evidence="2">3.6.4.-</ecNumber>
    </submittedName>
</protein>
<keyword evidence="2" id="KW-0378">Hydrolase</keyword>
<feature type="domain" description="Primosomal protein N C-terminal" evidence="1">
    <location>
        <begin position="1"/>
        <end position="57"/>
    </location>
</feature>
<evidence type="ECO:0000313" key="3">
    <source>
        <dbReference type="Proteomes" id="UP000248897"/>
    </source>
</evidence>
<dbReference type="EC" id="3.6.4.-" evidence="2"/>
<dbReference type="Proteomes" id="UP000248897">
    <property type="component" value="Chromosome 1"/>
</dbReference>
<gene>
    <name evidence="2" type="primary">priA_2</name>
    <name evidence="2" type="ORF">NCTC12961_05830</name>
</gene>
<sequence length="60" mass="6846">MGPVPALQSKRGGRFRWQLLLQHPSRRVLQQLMKSSLPLIGTLPQARKVKWTLDVDPIDS</sequence>
<accession>A0A2X4V390</accession>
<name>A0A2X4V390_SERPL</name>
<reference evidence="2 3" key="1">
    <citation type="submission" date="2018-06" db="EMBL/GenBank/DDBJ databases">
        <authorList>
            <consortium name="Pathogen Informatics"/>
            <person name="Doyle S."/>
        </authorList>
    </citation>
    <scope>NUCLEOTIDE SEQUENCE [LARGE SCALE GENOMIC DNA]</scope>
    <source>
        <strain evidence="2 3">NCTC12961</strain>
    </source>
</reference>
<evidence type="ECO:0000313" key="2">
    <source>
        <dbReference type="EMBL" id="SQI46576.1"/>
    </source>
</evidence>
<evidence type="ECO:0000259" key="1">
    <source>
        <dbReference type="Pfam" id="PF18074"/>
    </source>
</evidence>
<dbReference type="InterPro" id="IPR041236">
    <property type="entry name" value="PriA_C"/>
</dbReference>
<dbReference type="AlphaFoldDB" id="A0A2X4V390"/>
<dbReference type="EMBL" id="LS483469">
    <property type="protein sequence ID" value="SQI46576.1"/>
    <property type="molecule type" value="Genomic_DNA"/>
</dbReference>
<proteinExistence type="predicted"/>
<organism evidence="2 3">
    <name type="scientific">Serratia plymuthica</name>
    <dbReference type="NCBI Taxonomy" id="82996"/>
    <lineage>
        <taxon>Bacteria</taxon>
        <taxon>Pseudomonadati</taxon>
        <taxon>Pseudomonadota</taxon>
        <taxon>Gammaproteobacteria</taxon>
        <taxon>Enterobacterales</taxon>
        <taxon>Yersiniaceae</taxon>
        <taxon>Serratia</taxon>
    </lineage>
</organism>
<dbReference type="Pfam" id="PF18074">
    <property type="entry name" value="PriA_C"/>
    <property type="match status" value="1"/>
</dbReference>
<dbReference type="GO" id="GO:0016787">
    <property type="term" value="F:hydrolase activity"/>
    <property type="evidence" value="ECO:0007669"/>
    <property type="project" value="UniProtKB-KW"/>
</dbReference>